<dbReference type="VEuPathDB" id="TriTrypDB:TEOVI_000101200"/>
<feature type="compositionally biased region" description="Basic and acidic residues" evidence="1">
    <location>
        <begin position="440"/>
        <end position="455"/>
    </location>
</feature>
<gene>
    <name evidence="2" type="ORF">TEOVI_000101200</name>
</gene>
<evidence type="ECO:0000256" key="1">
    <source>
        <dbReference type="SAM" id="MobiDB-lite"/>
    </source>
</evidence>
<feature type="region of interest" description="Disordered" evidence="1">
    <location>
        <begin position="440"/>
        <end position="462"/>
    </location>
</feature>
<accession>A0A1G4IBJ7</accession>
<dbReference type="RefSeq" id="XP_067080422.1">
    <property type="nucleotide sequence ID" value="XM_067224321.1"/>
</dbReference>
<dbReference type="GeneID" id="92374952"/>
<dbReference type="AlphaFoldDB" id="A0A1G4IBJ7"/>
<sequence>MSNNPYLAHYFGEALEDNLGDVAYDAAANFAYFPNAVHMSHRVFRPSKVYQPTPEVSGTGGDLLRSDGGSAADVLQSTPATEGAYPSSTLDIPLLRNYVLDKPPRPESGPEVPTDGDCEVTHLLRKDLLEPTAATSTDVEALEWDLMIEKSRAAIKQARELLTHECGPYIGAERVSSPQNYSTVLTPASPKTASSVTISAQTAGSDDNVASQFRFTEEDENWCPGSKDRNLNSSPSYASGLVEGPHPAPASGAEMGPMTNTKEAGELLSSPEPHMPTSTLPMTEVKAQTMTTPSQPLHNLPTVTEARCVLLTPNPNAAACLAKRLTRRPPPALAVSEEDFSTTSGAPAVVGKVNGETGRAIMYAESVPTPYQSVERNHRKKERSRKIDGTLVSSLGSVLEQFARSLQARGIGNGCRDYHDSNSWDANCVKLEPVQQTENELKEKKSKCGAEPNERRGRKHCIPPPQVLVGSAPLVGASCAFPGDHYGAFIRAVPTSELPVVNADFYSNVSRRASSVRRTGNGVAPAAPSYARPTESWLCKGVQLSGGEYGDNNGVIDVKEMSGGCP</sequence>
<reference evidence="2" key="1">
    <citation type="submission" date="2016-09" db="EMBL/GenBank/DDBJ databases">
        <authorList>
            <person name="Hebert L."/>
            <person name="Moumen B."/>
        </authorList>
    </citation>
    <scope>NUCLEOTIDE SEQUENCE [LARGE SCALE GENOMIC DNA]</scope>
    <source>
        <strain evidence="2">OVI</strain>
    </source>
</reference>
<organism evidence="2 3">
    <name type="scientific">Trypanosoma equiperdum</name>
    <dbReference type="NCBI Taxonomy" id="5694"/>
    <lineage>
        <taxon>Eukaryota</taxon>
        <taxon>Discoba</taxon>
        <taxon>Euglenozoa</taxon>
        <taxon>Kinetoplastea</taxon>
        <taxon>Metakinetoplastina</taxon>
        <taxon>Trypanosomatida</taxon>
        <taxon>Trypanosomatidae</taxon>
        <taxon>Trypanosoma</taxon>
    </lineage>
</organism>
<feature type="compositionally biased region" description="Polar residues" evidence="1">
    <location>
        <begin position="75"/>
        <end position="87"/>
    </location>
</feature>
<comment type="caution">
    <text evidence="2">The sequence shown here is derived from an EMBL/GenBank/DDBJ whole genome shotgun (WGS) entry which is preliminary data.</text>
</comment>
<proteinExistence type="predicted"/>
<evidence type="ECO:0000313" key="3">
    <source>
        <dbReference type="Proteomes" id="UP000195570"/>
    </source>
</evidence>
<name>A0A1G4IBJ7_TRYEQ</name>
<feature type="region of interest" description="Disordered" evidence="1">
    <location>
        <begin position="178"/>
        <end position="204"/>
    </location>
</feature>
<feature type="region of interest" description="Disordered" evidence="1">
    <location>
        <begin position="217"/>
        <end position="272"/>
    </location>
</feature>
<feature type="region of interest" description="Disordered" evidence="1">
    <location>
        <begin position="54"/>
        <end position="87"/>
    </location>
</feature>
<protein>
    <submittedName>
        <fullName evidence="2">Uncharacterized protein</fullName>
    </submittedName>
</protein>
<keyword evidence="3" id="KW-1185">Reference proteome</keyword>
<dbReference type="EMBL" id="CZPT02001214">
    <property type="protein sequence ID" value="SCU69446.1"/>
    <property type="molecule type" value="Genomic_DNA"/>
</dbReference>
<evidence type="ECO:0000313" key="2">
    <source>
        <dbReference type="EMBL" id="SCU69446.1"/>
    </source>
</evidence>
<dbReference type="Proteomes" id="UP000195570">
    <property type="component" value="Unassembled WGS sequence"/>
</dbReference>